<dbReference type="AlphaFoldDB" id="A0A1R3G3V9"/>
<feature type="chain" id="PRO_5013091138" evidence="1">
    <location>
        <begin position="20"/>
        <end position="44"/>
    </location>
</feature>
<keyword evidence="1" id="KW-0732">Signal</keyword>
<evidence type="ECO:0000313" key="3">
    <source>
        <dbReference type="Proteomes" id="UP000187203"/>
    </source>
</evidence>
<protein>
    <submittedName>
        <fullName evidence="2">Uncharacterized protein</fullName>
    </submittedName>
</protein>
<proteinExistence type="predicted"/>
<dbReference type="Proteomes" id="UP000187203">
    <property type="component" value="Unassembled WGS sequence"/>
</dbReference>
<feature type="signal peptide" evidence="1">
    <location>
        <begin position="1"/>
        <end position="19"/>
    </location>
</feature>
<accession>A0A1R3G3V9</accession>
<comment type="caution">
    <text evidence="2">The sequence shown here is derived from an EMBL/GenBank/DDBJ whole genome shotgun (WGS) entry which is preliminary data.</text>
</comment>
<name>A0A1R3G3V9_9ROSI</name>
<dbReference type="EMBL" id="AWUE01023797">
    <property type="protein sequence ID" value="OMO52700.1"/>
    <property type="molecule type" value="Genomic_DNA"/>
</dbReference>
<reference evidence="3" key="1">
    <citation type="submission" date="2013-09" db="EMBL/GenBank/DDBJ databases">
        <title>Corchorus olitorius genome sequencing.</title>
        <authorList>
            <person name="Alam M."/>
            <person name="Haque M.S."/>
            <person name="Islam M.S."/>
            <person name="Emdad E.M."/>
            <person name="Islam M.M."/>
            <person name="Ahmed B."/>
            <person name="Halim A."/>
            <person name="Hossen Q.M.M."/>
            <person name="Hossain M.Z."/>
            <person name="Ahmed R."/>
            <person name="Khan M.M."/>
            <person name="Islam R."/>
            <person name="Rashid M.M."/>
            <person name="Khan S.A."/>
            <person name="Rahman M.S."/>
            <person name="Alam M."/>
            <person name="Yahiya A.S."/>
            <person name="Khan M.S."/>
            <person name="Azam M.S."/>
            <person name="Haque T."/>
            <person name="Lashkar M.Z.H."/>
            <person name="Akhand A.I."/>
            <person name="Morshed G."/>
            <person name="Roy S."/>
            <person name="Uddin K.S."/>
            <person name="Rabeya T."/>
            <person name="Hossain A.S."/>
            <person name="Chowdhury A."/>
            <person name="Snigdha A.R."/>
            <person name="Mortoza M.S."/>
            <person name="Matin S.A."/>
            <person name="Hoque S.M.E."/>
            <person name="Islam M.K."/>
            <person name="Roy D.K."/>
            <person name="Haider R."/>
            <person name="Moosa M.M."/>
            <person name="Elias S.M."/>
            <person name="Hasan A.M."/>
            <person name="Jahan S."/>
            <person name="Shafiuddin M."/>
            <person name="Mahmood N."/>
            <person name="Shommy N.S."/>
        </authorList>
    </citation>
    <scope>NUCLEOTIDE SEQUENCE [LARGE SCALE GENOMIC DNA]</scope>
    <source>
        <strain evidence="3">cv. O-4</strain>
    </source>
</reference>
<gene>
    <name evidence="2" type="ORF">COLO4_37036</name>
</gene>
<evidence type="ECO:0000313" key="2">
    <source>
        <dbReference type="EMBL" id="OMO52700.1"/>
    </source>
</evidence>
<organism evidence="2 3">
    <name type="scientific">Corchorus olitorius</name>
    <dbReference type="NCBI Taxonomy" id="93759"/>
    <lineage>
        <taxon>Eukaryota</taxon>
        <taxon>Viridiplantae</taxon>
        <taxon>Streptophyta</taxon>
        <taxon>Embryophyta</taxon>
        <taxon>Tracheophyta</taxon>
        <taxon>Spermatophyta</taxon>
        <taxon>Magnoliopsida</taxon>
        <taxon>eudicotyledons</taxon>
        <taxon>Gunneridae</taxon>
        <taxon>Pentapetalae</taxon>
        <taxon>rosids</taxon>
        <taxon>malvids</taxon>
        <taxon>Malvales</taxon>
        <taxon>Malvaceae</taxon>
        <taxon>Grewioideae</taxon>
        <taxon>Apeibeae</taxon>
        <taxon>Corchorus</taxon>
    </lineage>
</organism>
<keyword evidence="3" id="KW-1185">Reference proteome</keyword>
<sequence length="44" mass="4639">MSGFLWCFAVLLPGCPLHANISLVMKCWNSEASGCKALVAPKGS</sequence>
<evidence type="ECO:0000256" key="1">
    <source>
        <dbReference type="SAM" id="SignalP"/>
    </source>
</evidence>